<feature type="domain" description="Thioredoxin" evidence="2">
    <location>
        <begin position="338"/>
        <end position="476"/>
    </location>
</feature>
<evidence type="ECO:0000313" key="4">
    <source>
        <dbReference type="Proteomes" id="UP001056426"/>
    </source>
</evidence>
<protein>
    <submittedName>
        <fullName evidence="3">TlpA family protein disulfide reductase</fullName>
    </submittedName>
</protein>
<sequence>MAGRAWKQILWSVLSGLMLLHQALNAQPYSHATDSVRFFGSAPEYKGMNIVFEYYSNFIIPGKAPLITMPVDDEGNFDFSFPLNETTYLFADLGRTRASIFVEPGKEYKLVFPPFQPRTQLERLNPYFRFEELPLGIANPESRELNRNIVEFDAEFEYILSSYAVRLFTSSDTALARQIEQQLAAKYTYPNPVFQKHKQFSFMRLRQMSQRNIARYLIAELNKHQVEYQLPSYSQLFASLFRSFVPAGFSDDVRTPLNRALADRLEFDSIANIAMQDTLFTNMELTEQVLIYGLFEAFYSKRIPEATVFAALQSAANKGSTPKVRQTASEVYAKVSKLRPGSMAPDFRLKNQKGRNRDLSDYKGKFVYLNFIHTGSIASLIDLTVLEQYYKTMNKEMEIVTVVMDENIDAIEELLKKNPYKWDFLHFASYPQLIDLYDLQALPAYFLIDPEGRLNMSPAPAPGENFLERFAVHFREYRIDYLRRNPPKEKSIFR</sequence>
<evidence type="ECO:0000259" key="2">
    <source>
        <dbReference type="PROSITE" id="PS51352"/>
    </source>
</evidence>
<dbReference type="AlphaFoldDB" id="A0A9J6ZRB8"/>
<dbReference type="InterPro" id="IPR013766">
    <property type="entry name" value="Thioredoxin_domain"/>
</dbReference>
<keyword evidence="4" id="KW-1185">Reference proteome</keyword>
<dbReference type="EMBL" id="CP098400">
    <property type="protein sequence ID" value="URW80102.1"/>
    <property type="molecule type" value="Genomic_DNA"/>
</dbReference>
<keyword evidence="1" id="KW-0732">Signal</keyword>
<dbReference type="InterPro" id="IPR036249">
    <property type="entry name" value="Thioredoxin-like_sf"/>
</dbReference>
<dbReference type="InterPro" id="IPR000866">
    <property type="entry name" value="AhpC/TSA"/>
</dbReference>
<reference evidence="3" key="1">
    <citation type="submission" date="2022-05" db="EMBL/GenBank/DDBJ databases">
        <authorList>
            <person name="Sun X."/>
        </authorList>
    </citation>
    <scope>NUCLEOTIDE SEQUENCE</scope>
    <source>
        <strain evidence="3">Ai-910</strain>
    </source>
</reference>
<evidence type="ECO:0000313" key="3">
    <source>
        <dbReference type="EMBL" id="URW80102.1"/>
    </source>
</evidence>
<dbReference type="PANTHER" id="PTHR42852">
    <property type="entry name" value="THIOL:DISULFIDE INTERCHANGE PROTEIN DSBE"/>
    <property type="match status" value="1"/>
</dbReference>
<reference evidence="3" key="2">
    <citation type="submission" date="2022-06" db="EMBL/GenBank/DDBJ databases">
        <title>Xiashengella guii gen. nov. sp. nov., a bacterium isolated form anaerobic digestion tank.</title>
        <authorList>
            <person name="Huang H."/>
        </authorList>
    </citation>
    <scope>NUCLEOTIDE SEQUENCE</scope>
    <source>
        <strain evidence="3">Ai-910</strain>
    </source>
</reference>
<dbReference type="SUPFAM" id="SSF52833">
    <property type="entry name" value="Thioredoxin-like"/>
    <property type="match status" value="1"/>
</dbReference>
<evidence type="ECO:0000256" key="1">
    <source>
        <dbReference type="SAM" id="SignalP"/>
    </source>
</evidence>
<dbReference type="PROSITE" id="PS51352">
    <property type="entry name" value="THIOREDOXIN_2"/>
    <property type="match status" value="1"/>
</dbReference>
<dbReference type="Proteomes" id="UP001056426">
    <property type="component" value="Chromosome"/>
</dbReference>
<dbReference type="Gene3D" id="3.40.30.10">
    <property type="entry name" value="Glutaredoxin"/>
    <property type="match status" value="1"/>
</dbReference>
<dbReference type="GO" id="GO:0016491">
    <property type="term" value="F:oxidoreductase activity"/>
    <property type="evidence" value="ECO:0007669"/>
    <property type="project" value="InterPro"/>
</dbReference>
<dbReference type="GO" id="GO:0016209">
    <property type="term" value="F:antioxidant activity"/>
    <property type="evidence" value="ECO:0007669"/>
    <property type="project" value="InterPro"/>
</dbReference>
<accession>A0A9J6ZRB8</accession>
<name>A0A9J6ZRB8_9BACT</name>
<proteinExistence type="predicted"/>
<dbReference type="InterPro" id="IPR050553">
    <property type="entry name" value="Thioredoxin_ResA/DsbE_sf"/>
</dbReference>
<dbReference type="RefSeq" id="WP_250724218.1">
    <property type="nucleotide sequence ID" value="NZ_CP098400.1"/>
</dbReference>
<feature type="chain" id="PRO_5039945915" evidence="1">
    <location>
        <begin position="27"/>
        <end position="494"/>
    </location>
</feature>
<dbReference type="PANTHER" id="PTHR42852:SF13">
    <property type="entry name" value="PROTEIN DIPZ"/>
    <property type="match status" value="1"/>
</dbReference>
<dbReference type="KEGG" id="alkq:M9189_01845"/>
<gene>
    <name evidence="3" type="ORF">M9189_01845</name>
</gene>
<feature type="signal peptide" evidence="1">
    <location>
        <begin position="1"/>
        <end position="26"/>
    </location>
</feature>
<organism evidence="3 4">
    <name type="scientific">Xiashengella succiniciproducens</name>
    <dbReference type="NCBI Taxonomy" id="2949635"/>
    <lineage>
        <taxon>Bacteria</taxon>
        <taxon>Pseudomonadati</taxon>
        <taxon>Bacteroidota</taxon>
        <taxon>Bacteroidia</taxon>
        <taxon>Marinilabiliales</taxon>
        <taxon>Marinilabiliaceae</taxon>
        <taxon>Xiashengella</taxon>
    </lineage>
</organism>
<dbReference type="Pfam" id="PF00578">
    <property type="entry name" value="AhpC-TSA"/>
    <property type="match status" value="1"/>
</dbReference>
<dbReference type="CDD" id="cd02966">
    <property type="entry name" value="TlpA_like_family"/>
    <property type="match status" value="1"/>
</dbReference>